<dbReference type="STRING" id="3055.A0A2K3DVX2"/>
<evidence type="ECO:0000313" key="3">
    <source>
        <dbReference type="Proteomes" id="UP000006906"/>
    </source>
</evidence>
<dbReference type="GeneID" id="5723081"/>
<dbReference type="PANTHER" id="PTHR35514">
    <property type="entry name" value="THYLAKOID LUMENAL 15.0 KDA PROTEIN 2, CHLOROPLASTIC"/>
    <property type="match status" value="1"/>
</dbReference>
<keyword evidence="1" id="KW-0812">Transmembrane</keyword>
<feature type="transmembrane region" description="Helical" evidence="1">
    <location>
        <begin position="231"/>
        <end position="249"/>
    </location>
</feature>
<gene>
    <name evidence="2" type="ORF">CHLRE_03g154600v5</name>
</gene>
<sequence length="323" mass="34558">MQVYGNAHARIASQQRPQSRRCLRQIAAVARCHLPTQVEAPADAPSTSARASQSWRVGAASALSALAVLGGAAVAPGGVFAATPGLDSSTYFFDSGRLLSADKRDKLNSELSEFSQRTGWNLRIYTAYGPGTTPPEADLRAAWGPLGKNSVVIGYDATAPSLINVPYLGDDALATLKRPWWGEFKGRFGNLFYVREQGEQTAIAVSTQVLMECLGKPGGCLVVPGVPDEQYYFTLLTSVAGGLVAGFVSKLEPQGFVQSRWVWVLLFSPVWGSLYINFGLGPIISRTEDKLPIIQNTLGFAVGAAAPYLVQVLRAPPVKDGQQ</sequence>
<evidence type="ECO:0000256" key="1">
    <source>
        <dbReference type="SAM" id="Phobius"/>
    </source>
</evidence>
<dbReference type="OMA" id="PRTFWIE"/>
<dbReference type="PANTHER" id="PTHR35514:SF1">
    <property type="entry name" value="THYLAKOID LUMENAL 15.0 KDA PROTEIN 2, CHLOROPLASTIC"/>
    <property type="match status" value="1"/>
</dbReference>
<keyword evidence="1" id="KW-0472">Membrane</keyword>
<dbReference type="Gramene" id="PNW84687">
    <property type="protein sequence ID" value="PNW84687"/>
    <property type="gene ID" value="CHLRE_03g154600v5"/>
</dbReference>
<evidence type="ECO:0000313" key="2">
    <source>
        <dbReference type="EMBL" id="PNW84687.1"/>
    </source>
</evidence>
<proteinExistence type="predicted"/>
<dbReference type="ExpressionAtlas" id="A0A2K3DVX2">
    <property type="expression patterns" value="baseline and differential"/>
</dbReference>
<feature type="transmembrane region" description="Helical" evidence="1">
    <location>
        <begin position="261"/>
        <end position="281"/>
    </location>
</feature>
<dbReference type="Proteomes" id="UP000006906">
    <property type="component" value="Chromosome 3"/>
</dbReference>
<dbReference type="OrthoDB" id="417797at2759"/>
<dbReference type="PaxDb" id="3055-EDP00205"/>
<dbReference type="EMBL" id="CM008964">
    <property type="protein sequence ID" value="PNW84687.1"/>
    <property type="molecule type" value="Genomic_DNA"/>
</dbReference>
<keyword evidence="3" id="KW-1185">Reference proteome</keyword>
<feature type="transmembrane region" description="Helical" evidence="1">
    <location>
        <begin position="293"/>
        <end position="313"/>
    </location>
</feature>
<keyword evidence="1" id="KW-1133">Transmembrane helix</keyword>
<reference evidence="2 3" key="1">
    <citation type="journal article" date="2007" name="Science">
        <title>The Chlamydomonas genome reveals the evolution of key animal and plant functions.</title>
        <authorList>
            <person name="Merchant S.S."/>
            <person name="Prochnik S.E."/>
            <person name="Vallon O."/>
            <person name="Harris E.H."/>
            <person name="Karpowicz S.J."/>
            <person name="Witman G.B."/>
            <person name="Terry A."/>
            <person name="Salamov A."/>
            <person name="Fritz-Laylin L.K."/>
            <person name="Marechal-Drouard L."/>
            <person name="Marshall W.F."/>
            <person name="Qu L.H."/>
            <person name="Nelson D.R."/>
            <person name="Sanderfoot A.A."/>
            <person name="Spalding M.H."/>
            <person name="Kapitonov V.V."/>
            <person name="Ren Q."/>
            <person name="Ferris P."/>
            <person name="Lindquist E."/>
            <person name="Shapiro H."/>
            <person name="Lucas S.M."/>
            <person name="Grimwood J."/>
            <person name="Schmutz J."/>
            <person name="Cardol P."/>
            <person name="Cerutti H."/>
            <person name="Chanfreau G."/>
            <person name="Chen C.L."/>
            <person name="Cognat V."/>
            <person name="Croft M.T."/>
            <person name="Dent R."/>
            <person name="Dutcher S."/>
            <person name="Fernandez E."/>
            <person name="Fukuzawa H."/>
            <person name="Gonzalez-Ballester D."/>
            <person name="Gonzalez-Halphen D."/>
            <person name="Hallmann A."/>
            <person name="Hanikenne M."/>
            <person name="Hippler M."/>
            <person name="Inwood W."/>
            <person name="Jabbari K."/>
            <person name="Kalanon M."/>
            <person name="Kuras R."/>
            <person name="Lefebvre P.A."/>
            <person name="Lemaire S.D."/>
            <person name="Lobanov A.V."/>
            <person name="Lohr M."/>
            <person name="Manuell A."/>
            <person name="Meier I."/>
            <person name="Mets L."/>
            <person name="Mittag M."/>
            <person name="Mittelmeier T."/>
            <person name="Moroney J.V."/>
            <person name="Moseley J."/>
            <person name="Napoli C."/>
            <person name="Nedelcu A.M."/>
            <person name="Niyogi K."/>
            <person name="Novoselov S.V."/>
            <person name="Paulsen I.T."/>
            <person name="Pazour G."/>
            <person name="Purton S."/>
            <person name="Ral J.P."/>
            <person name="Riano-Pachon D.M."/>
            <person name="Riekhof W."/>
            <person name="Rymarquis L."/>
            <person name="Schroda M."/>
            <person name="Stern D."/>
            <person name="Umen J."/>
            <person name="Willows R."/>
            <person name="Wilson N."/>
            <person name="Zimmer S.L."/>
            <person name="Allmer J."/>
            <person name="Balk J."/>
            <person name="Bisova K."/>
            <person name="Chen C.J."/>
            <person name="Elias M."/>
            <person name="Gendler K."/>
            <person name="Hauser C."/>
            <person name="Lamb M.R."/>
            <person name="Ledford H."/>
            <person name="Long J.C."/>
            <person name="Minagawa J."/>
            <person name="Page M.D."/>
            <person name="Pan J."/>
            <person name="Pootakham W."/>
            <person name="Roje S."/>
            <person name="Rose A."/>
            <person name="Stahlberg E."/>
            <person name="Terauchi A.M."/>
            <person name="Yang P."/>
            <person name="Ball S."/>
            <person name="Bowler C."/>
            <person name="Dieckmann C.L."/>
            <person name="Gladyshev V.N."/>
            <person name="Green P."/>
            <person name="Jorgensen R."/>
            <person name="Mayfield S."/>
            <person name="Mueller-Roeber B."/>
            <person name="Rajamani S."/>
            <person name="Sayre R.T."/>
            <person name="Brokstein P."/>
            <person name="Dubchak I."/>
            <person name="Goodstein D."/>
            <person name="Hornick L."/>
            <person name="Huang Y.W."/>
            <person name="Jhaveri J."/>
            <person name="Luo Y."/>
            <person name="Martinez D."/>
            <person name="Ngau W.C."/>
            <person name="Otillar B."/>
            <person name="Poliakov A."/>
            <person name="Porter A."/>
            <person name="Szajkowski L."/>
            <person name="Werner G."/>
            <person name="Zhou K."/>
            <person name="Grigoriev I.V."/>
            <person name="Rokhsar D.S."/>
            <person name="Grossman A.R."/>
        </authorList>
    </citation>
    <scope>NUCLEOTIDE SEQUENCE [LARGE SCALE GENOMIC DNA]</scope>
    <source>
        <strain evidence="3">CC-503</strain>
    </source>
</reference>
<dbReference type="RefSeq" id="XP_001697543.2">
    <property type="nucleotide sequence ID" value="XM_001697491.2"/>
</dbReference>
<name>A0A2K3DVX2_CHLRE</name>
<organism evidence="2 3">
    <name type="scientific">Chlamydomonas reinhardtii</name>
    <name type="common">Chlamydomonas smithii</name>
    <dbReference type="NCBI Taxonomy" id="3055"/>
    <lineage>
        <taxon>Eukaryota</taxon>
        <taxon>Viridiplantae</taxon>
        <taxon>Chlorophyta</taxon>
        <taxon>core chlorophytes</taxon>
        <taxon>Chlorophyceae</taxon>
        <taxon>CS clade</taxon>
        <taxon>Chlamydomonadales</taxon>
        <taxon>Chlamydomonadaceae</taxon>
        <taxon>Chlamydomonas</taxon>
    </lineage>
</organism>
<protein>
    <submittedName>
        <fullName evidence="2">Uncharacterized protein</fullName>
    </submittedName>
</protein>
<dbReference type="InParanoid" id="A0A2K3DVX2"/>
<dbReference type="AlphaFoldDB" id="A0A2K3DVX2"/>
<accession>A0A2K3DVX2</accession>
<dbReference type="KEGG" id="cre:CHLRE_03g154600v5"/>